<dbReference type="SUPFAM" id="SSF51905">
    <property type="entry name" value="FAD/NAD(P)-binding domain"/>
    <property type="match status" value="1"/>
</dbReference>
<dbReference type="PRINTS" id="PR00419">
    <property type="entry name" value="ADXRDTASE"/>
</dbReference>
<dbReference type="PANTHER" id="PTHR21197:SF0">
    <property type="entry name" value="UDP-GALACTOPYRANOSE MUTASE"/>
    <property type="match status" value="1"/>
</dbReference>
<dbReference type="STRING" id="477680.SAMN05421788_104408"/>
<dbReference type="KEGG" id="fln:FLA_6282"/>
<dbReference type="RefSeq" id="WP_076379721.1">
    <property type="nucleotide sequence ID" value="NZ_AP017422.1"/>
</dbReference>
<sequence length="472" mass="54311">MKVAVIGAGPAGITAAYQLSKQLKEVDIYESSDAVGGLAKTISLWNQKVDLGPHRFFSNDVRVNELWLELAGTDYEMVNRLTRIYYKKRFFHYPLKPFNALKNLGLIEAGRSLTSYGVQKMRKGTDESSFEGWVTSRFGKRLFEIFFKTYTEKLWGISTRELNADFAAQRIKKLSLWEAIINGFTGGKGNKHKTLVDQFAYPTDGSGIIYERMADFIQKQGGHVYLNTPVKRVLTRDNTAYALELEDGTIKEYDQIISSMPLSLLTQRLPDVPESIQQHASSLTYRNTVIVFLNVQAKDLFPDNWIYVHSNDLRMGRLTNFRNWVPGLYGEENSTICALEYWCYDSDEFWKWDNDKLINLAKEELKRTGLIKDAAITDGLVYRIPRCYPVYSANYKHHLQPIEQYLSSIQNLQVIGRYGAFKYNNQDHSILMGRLAAENILNKAHHNLWEINTDYESYQESCVITKTGLQKQ</sequence>
<dbReference type="GO" id="GO:0005829">
    <property type="term" value="C:cytosol"/>
    <property type="evidence" value="ECO:0007669"/>
    <property type="project" value="TreeGrafter"/>
</dbReference>
<dbReference type="GO" id="GO:0050660">
    <property type="term" value="F:flavin adenine dinucleotide binding"/>
    <property type="evidence" value="ECO:0007669"/>
    <property type="project" value="TreeGrafter"/>
</dbReference>
<feature type="domain" description="Amine oxidase" evidence="1">
    <location>
        <begin position="11"/>
        <end position="371"/>
    </location>
</feature>
<name>A0A173MS48_9BACT</name>
<dbReference type="Gene3D" id="3.50.50.60">
    <property type="entry name" value="FAD/NAD(P)-binding domain"/>
    <property type="match status" value="1"/>
</dbReference>
<dbReference type="GO" id="GO:0016491">
    <property type="term" value="F:oxidoreductase activity"/>
    <property type="evidence" value="ECO:0007669"/>
    <property type="project" value="InterPro"/>
</dbReference>
<proteinExistence type="predicted"/>
<dbReference type="Proteomes" id="UP000186917">
    <property type="component" value="Unassembled WGS sequence"/>
</dbReference>
<dbReference type="Pfam" id="PF01593">
    <property type="entry name" value="Amino_oxidase"/>
    <property type="match status" value="1"/>
</dbReference>
<protein>
    <submittedName>
        <fullName evidence="2">UDP-galactopyranose mutase</fullName>
    </submittedName>
</protein>
<dbReference type="AlphaFoldDB" id="A0A173MS48"/>
<dbReference type="InterPro" id="IPR002937">
    <property type="entry name" value="Amino_oxidase"/>
</dbReference>
<evidence type="ECO:0000313" key="3">
    <source>
        <dbReference type="Proteomes" id="UP000186917"/>
    </source>
</evidence>
<dbReference type="InterPro" id="IPR036188">
    <property type="entry name" value="FAD/NAD-bd_sf"/>
</dbReference>
<evidence type="ECO:0000259" key="1">
    <source>
        <dbReference type="Pfam" id="PF01593"/>
    </source>
</evidence>
<accession>A0A173MS48</accession>
<dbReference type="NCBIfam" id="NF005548">
    <property type="entry name" value="PRK07208.1-4"/>
    <property type="match status" value="1"/>
</dbReference>
<dbReference type="PANTHER" id="PTHR21197">
    <property type="entry name" value="UDP-GALACTOPYRANOSE MUTASE"/>
    <property type="match status" value="1"/>
</dbReference>
<organism evidence="2 3">
    <name type="scientific">Filimonas lacunae</name>
    <dbReference type="NCBI Taxonomy" id="477680"/>
    <lineage>
        <taxon>Bacteria</taxon>
        <taxon>Pseudomonadati</taxon>
        <taxon>Bacteroidota</taxon>
        <taxon>Chitinophagia</taxon>
        <taxon>Chitinophagales</taxon>
        <taxon>Chitinophagaceae</taxon>
        <taxon>Filimonas</taxon>
    </lineage>
</organism>
<gene>
    <name evidence="2" type="ORF">SAMN05421788_104408</name>
</gene>
<dbReference type="OrthoDB" id="9769600at2"/>
<dbReference type="EMBL" id="FTOR01000004">
    <property type="protein sequence ID" value="SIT18107.1"/>
    <property type="molecule type" value="Genomic_DNA"/>
</dbReference>
<dbReference type="GO" id="GO:0008767">
    <property type="term" value="F:UDP-galactopyranose mutase activity"/>
    <property type="evidence" value="ECO:0007669"/>
    <property type="project" value="TreeGrafter"/>
</dbReference>
<keyword evidence="3" id="KW-1185">Reference proteome</keyword>
<evidence type="ECO:0000313" key="2">
    <source>
        <dbReference type="EMBL" id="SIT18107.1"/>
    </source>
</evidence>
<reference evidence="3" key="1">
    <citation type="submission" date="2017-01" db="EMBL/GenBank/DDBJ databases">
        <authorList>
            <person name="Varghese N."/>
            <person name="Submissions S."/>
        </authorList>
    </citation>
    <scope>NUCLEOTIDE SEQUENCE [LARGE SCALE GENOMIC DNA]</scope>
    <source>
        <strain evidence="3">DSM 21054</strain>
    </source>
</reference>